<keyword evidence="2" id="KW-0812">Transmembrane</keyword>
<dbReference type="InterPro" id="IPR042635">
    <property type="entry name" value="MEGF10/SREC1/2-like"/>
</dbReference>
<feature type="domain" description="Laminin EGF-like" evidence="4">
    <location>
        <begin position="368"/>
        <end position="404"/>
    </location>
</feature>
<keyword evidence="1" id="KW-0245">EGF-like domain</keyword>
<dbReference type="InterPro" id="IPR008979">
    <property type="entry name" value="Galactose-bd-like_sf"/>
</dbReference>
<evidence type="ECO:0000259" key="4">
    <source>
        <dbReference type="PROSITE" id="PS01248"/>
    </source>
</evidence>
<name>A0A8W8KIS3_MAGGI</name>
<organism evidence="5 6">
    <name type="scientific">Magallana gigas</name>
    <name type="common">Pacific oyster</name>
    <name type="synonym">Crassostrea gigas</name>
    <dbReference type="NCBI Taxonomy" id="29159"/>
    <lineage>
        <taxon>Eukaryota</taxon>
        <taxon>Metazoa</taxon>
        <taxon>Spiralia</taxon>
        <taxon>Lophotrochozoa</taxon>
        <taxon>Mollusca</taxon>
        <taxon>Bivalvia</taxon>
        <taxon>Autobranchia</taxon>
        <taxon>Pteriomorphia</taxon>
        <taxon>Ostreida</taxon>
        <taxon>Ostreoidea</taxon>
        <taxon>Ostreidae</taxon>
        <taxon>Magallana</taxon>
    </lineage>
</organism>
<keyword evidence="3" id="KW-0732">Signal</keyword>
<feature type="transmembrane region" description="Helical" evidence="2">
    <location>
        <begin position="529"/>
        <end position="547"/>
    </location>
</feature>
<evidence type="ECO:0000313" key="5">
    <source>
        <dbReference type="EnsemblMetazoa" id="G2377.1:cds"/>
    </source>
</evidence>
<dbReference type="Gene3D" id="2.170.300.10">
    <property type="entry name" value="Tie2 ligand-binding domain superfamily"/>
    <property type="match status" value="1"/>
</dbReference>
<dbReference type="InterPro" id="IPR000742">
    <property type="entry name" value="EGF"/>
</dbReference>
<sequence>MDRFKLMLVFQIGVFGIIVLKCPEVEGQCRIFPNSTQVCMCHCEDNCRQGCQTCDLGWSGSKWLNCQKENIMLGRPTIQENSYASLFNSGKAVDGSIETFSKVQEREHSVWWRVRLKRYQTITDINITMDTVIGAQYMVYVTDESLVNNNYSLCASKGASTTVQRNFVLSCSRALTGKIIEIHAPPHIPLKIYEVSLMSCAFGTYGTNCNRLCPSECHNTCNKDSGQCDQCPVGFTGEFCNVTCSKFCGANGCDKINGQCFQCNSGLWSQDCTRFCPKGCNSCQRETGYCRDCYSGYIYNGTTCVQCPARFHGASCTLSCGLNCKAGLCDHENGRCIDCKHGYFGDHCHENCSEKCLNFSCSATTGHCSHCEIGHHGEQCTRCDRGYFGEGCKSTCNYCKLQVCNNVNGTCFECEEGKYGSFCNQTCSSQCANRTCHRNGECVSCRNGRYGLQCELLCPPIKCSACDKESGVCLECHLGRYGSECTEYCPSECRNGCLINNGSCENKAVTTFPSKISDTPKFKNGMQNFLILAGTTILIVFSIVFLTKICKMQKERQISTRASTHYRGVSSMIENSSVNRYHSLIEENPYENVTMENQTIEASDYANEGACATTTDDLIDKHVFAEKPFKKYGRFVSFDDEAPRRQESRDSASSTPYESIVIKDDSMSVAFTKY</sequence>
<dbReference type="Gene3D" id="2.60.120.260">
    <property type="entry name" value="Galactose-binding domain-like"/>
    <property type="match status" value="1"/>
</dbReference>
<dbReference type="EnsemblMetazoa" id="G2377.1">
    <property type="protein sequence ID" value="G2377.1:cds"/>
    <property type="gene ID" value="G2377"/>
</dbReference>
<keyword evidence="2" id="KW-0472">Membrane</keyword>
<evidence type="ECO:0000256" key="2">
    <source>
        <dbReference type="SAM" id="Phobius"/>
    </source>
</evidence>
<dbReference type="PANTHER" id="PTHR24043">
    <property type="entry name" value="SCAVENGER RECEPTOR CLASS F"/>
    <property type="match status" value="1"/>
</dbReference>
<protein>
    <recommendedName>
        <fullName evidence="4">Laminin EGF-like domain-containing protein</fullName>
    </recommendedName>
</protein>
<feature type="signal peptide" evidence="3">
    <location>
        <begin position="1"/>
        <end position="27"/>
    </location>
</feature>
<dbReference type="SUPFAM" id="SSF49785">
    <property type="entry name" value="Galactose-binding domain-like"/>
    <property type="match status" value="1"/>
</dbReference>
<dbReference type="PROSITE" id="PS01248">
    <property type="entry name" value="EGF_LAM_1"/>
    <property type="match status" value="1"/>
</dbReference>
<feature type="chain" id="PRO_5036459688" description="Laminin EGF-like domain-containing protein" evidence="3">
    <location>
        <begin position="28"/>
        <end position="674"/>
    </location>
</feature>
<keyword evidence="2" id="KW-1133">Transmembrane helix</keyword>
<dbReference type="SMART" id="SM00181">
    <property type="entry name" value="EGF"/>
    <property type="match status" value="7"/>
</dbReference>
<accession>A0A8W8KIS3</accession>
<proteinExistence type="predicted"/>
<keyword evidence="6" id="KW-1185">Reference proteome</keyword>
<dbReference type="InterPro" id="IPR002049">
    <property type="entry name" value="LE_dom"/>
</dbReference>
<evidence type="ECO:0000313" key="6">
    <source>
        <dbReference type="Proteomes" id="UP000005408"/>
    </source>
</evidence>
<evidence type="ECO:0000256" key="3">
    <source>
        <dbReference type="SAM" id="SignalP"/>
    </source>
</evidence>
<reference evidence="5" key="1">
    <citation type="submission" date="2022-08" db="UniProtKB">
        <authorList>
            <consortium name="EnsemblMetazoa"/>
        </authorList>
    </citation>
    <scope>IDENTIFICATION</scope>
    <source>
        <strain evidence="5">05x7-T-G4-1.051#20</strain>
    </source>
</reference>
<dbReference type="OMA" id="WSWIERE"/>
<evidence type="ECO:0000256" key="1">
    <source>
        <dbReference type="ARBA" id="ARBA00022536"/>
    </source>
</evidence>
<dbReference type="AlphaFoldDB" id="A0A8W8KIS3"/>
<dbReference type="Proteomes" id="UP000005408">
    <property type="component" value="Unassembled WGS sequence"/>
</dbReference>
<dbReference type="OrthoDB" id="27819at2759"/>
<dbReference type="GO" id="GO:0005044">
    <property type="term" value="F:scavenger receptor activity"/>
    <property type="evidence" value="ECO:0007669"/>
    <property type="project" value="InterPro"/>
</dbReference>
<dbReference type="PANTHER" id="PTHR24043:SF8">
    <property type="entry name" value="EGF-LIKE DOMAIN-CONTAINING PROTEIN"/>
    <property type="match status" value="1"/>
</dbReference>